<dbReference type="Proteomes" id="UP001294412">
    <property type="component" value="Unassembled WGS sequence"/>
</dbReference>
<protein>
    <submittedName>
        <fullName evidence="1">Crosslink repair DNA glycosylase YcaQ family protein</fullName>
    </submittedName>
</protein>
<accession>A0ABU5I126</accession>
<sequence length="398" mass="45651">MTVPVLCNEAARRVFMARHLLTGSPKGGERPDTLARRVEDLGFVQLDSIRTVERAQHMILRVRHPAYRPAALKTLMERDRAVFEHWTHDASVIPMAFLPYWRFRFARDEARLRATFRRWQGPHFEDKLDETLRHIASEGPVGTRDVGGGEARAGGGWWNWHPSKTALEFLWRTGRLAVTRRDNFNKIYDLSERVYPDGPMAGQAETIDWSCNAALDRLGFATAGELSAFWRIATPQEAGSWAESERAAGRIEHLDVAGHDGRLRRHFARPGLDATIPAMANNPTRVRILSPFDPMLRDRKRAERLFGFSYRIEIFVPEPQRIYGYYVFPVLEGDRIIGRLDARAARSASRLIVRAFWPEAGVRMGRGRIERLTTEIERLARFAQCTLTDYETGWLRTA</sequence>
<keyword evidence="2" id="KW-1185">Reference proteome</keyword>
<organism evidence="1 2">
    <name type="scientific">Fulvimarina uroteuthidis</name>
    <dbReference type="NCBI Taxonomy" id="3098149"/>
    <lineage>
        <taxon>Bacteria</taxon>
        <taxon>Pseudomonadati</taxon>
        <taxon>Pseudomonadota</taxon>
        <taxon>Alphaproteobacteria</taxon>
        <taxon>Hyphomicrobiales</taxon>
        <taxon>Aurantimonadaceae</taxon>
        <taxon>Fulvimarina</taxon>
    </lineage>
</organism>
<dbReference type="PANTHER" id="PTHR30528:SF0">
    <property type="entry name" value="CYTOPLASMIC PROTEIN"/>
    <property type="match status" value="1"/>
</dbReference>
<proteinExistence type="predicted"/>
<evidence type="ECO:0000313" key="1">
    <source>
        <dbReference type="EMBL" id="MDY8109078.1"/>
    </source>
</evidence>
<dbReference type="PANTHER" id="PTHR30528">
    <property type="entry name" value="CYTOPLASMIC PROTEIN"/>
    <property type="match status" value="1"/>
</dbReference>
<reference evidence="1 2" key="1">
    <citation type="submission" date="2023-12" db="EMBL/GenBank/DDBJ databases">
        <title>Description of Novel Strain Fulvimarina sp. 2208YS6-2-32 isolated from Uroteuthis (Photololigo) edulis.</title>
        <authorList>
            <person name="Park J.-S."/>
        </authorList>
    </citation>
    <scope>NUCLEOTIDE SEQUENCE [LARGE SCALE GENOMIC DNA]</scope>
    <source>
        <strain evidence="1 2">2208YS6-2-32</strain>
    </source>
</reference>
<dbReference type="Pfam" id="PF06224">
    <property type="entry name" value="AlkZ-like"/>
    <property type="match status" value="1"/>
</dbReference>
<evidence type="ECO:0000313" key="2">
    <source>
        <dbReference type="Proteomes" id="UP001294412"/>
    </source>
</evidence>
<dbReference type="InterPro" id="IPR009351">
    <property type="entry name" value="AlkZ-like"/>
</dbReference>
<gene>
    <name evidence="1" type="ORF">U0C82_07960</name>
</gene>
<name>A0ABU5I126_9HYPH</name>
<dbReference type="EMBL" id="JAXLPB010000002">
    <property type="protein sequence ID" value="MDY8109078.1"/>
    <property type="molecule type" value="Genomic_DNA"/>
</dbReference>
<comment type="caution">
    <text evidence="1">The sequence shown here is derived from an EMBL/GenBank/DDBJ whole genome shotgun (WGS) entry which is preliminary data.</text>
</comment>